<evidence type="ECO:0008006" key="3">
    <source>
        <dbReference type="Google" id="ProtNLM"/>
    </source>
</evidence>
<evidence type="ECO:0000313" key="1">
    <source>
        <dbReference type="EMBL" id="KAF2184576.1"/>
    </source>
</evidence>
<reference evidence="1" key="1">
    <citation type="journal article" date="2020" name="Stud. Mycol.">
        <title>101 Dothideomycetes genomes: a test case for predicting lifestyles and emergence of pathogens.</title>
        <authorList>
            <person name="Haridas S."/>
            <person name="Albert R."/>
            <person name="Binder M."/>
            <person name="Bloem J."/>
            <person name="Labutti K."/>
            <person name="Salamov A."/>
            <person name="Andreopoulos B."/>
            <person name="Baker S."/>
            <person name="Barry K."/>
            <person name="Bills G."/>
            <person name="Bluhm B."/>
            <person name="Cannon C."/>
            <person name="Castanera R."/>
            <person name="Culley D."/>
            <person name="Daum C."/>
            <person name="Ezra D."/>
            <person name="Gonzalez J."/>
            <person name="Henrissat B."/>
            <person name="Kuo A."/>
            <person name="Liang C."/>
            <person name="Lipzen A."/>
            <person name="Lutzoni F."/>
            <person name="Magnuson J."/>
            <person name="Mondo S."/>
            <person name="Nolan M."/>
            <person name="Ohm R."/>
            <person name="Pangilinan J."/>
            <person name="Park H.-J."/>
            <person name="Ramirez L."/>
            <person name="Alfaro M."/>
            <person name="Sun H."/>
            <person name="Tritt A."/>
            <person name="Yoshinaga Y."/>
            <person name="Zwiers L.-H."/>
            <person name="Turgeon B."/>
            <person name="Goodwin S."/>
            <person name="Spatafora J."/>
            <person name="Crous P."/>
            <person name="Grigoriev I."/>
        </authorList>
    </citation>
    <scope>NUCLEOTIDE SEQUENCE</scope>
    <source>
        <strain evidence="1">CBS 207.26</strain>
    </source>
</reference>
<name>A0A6A6E3V9_9PEZI</name>
<evidence type="ECO:0000313" key="2">
    <source>
        <dbReference type="Proteomes" id="UP000800200"/>
    </source>
</evidence>
<dbReference type="EMBL" id="ML994637">
    <property type="protein sequence ID" value="KAF2184576.1"/>
    <property type="molecule type" value="Genomic_DNA"/>
</dbReference>
<sequence>MASSSAEDSHTSFAPGQLLINGRPDFRLSGTKTSTMTSISSRWERPYLWIDQECIDQSDPLILKSIFTFTRAAVACRGLLIRVVSRKDLDCLSACLDVLRLITKGPWFQRTWTFHEKYCVARLVFLIPCRYDVKISNKGLAYKVDKDIVFDSWGLKFGMESVISISLKHRDPKAVRKFTDILTNYFTSVKLNPQDFNTRICDSNNLLDTIFQPMEECDNTTVANLLSTFANICDFRWRLPLTFLRDSNVGLSTCMLILIQKNLSIEIESKAHQLHSALPIMDYKIKDVLRHIGFFVEQRLFLDEYVGDRWVLDSTLCFSRRTARPRLPTNSRSPHQCKR</sequence>
<proteinExistence type="predicted"/>
<accession>A0A6A6E3V9</accession>
<keyword evidence="2" id="KW-1185">Reference proteome</keyword>
<dbReference type="AlphaFoldDB" id="A0A6A6E3V9"/>
<organism evidence="1 2">
    <name type="scientific">Zopfia rhizophila CBS 207.26</name>
    <dbReference type="NCBI Taxonomy" id="1314779"/>
    <lineage>
        <taxon>Eukaryota</taxon>
        <taxon>Fungi</taxon>
        <taxon>Dikarya</taxon>
        <taxon>Ascomycota</taxon>
        <taxon>Pezizomycotina</taxon>
        <taxon>Dothideomycetes</taxon>
        <taxon>Dothideomycetes incertae sedis</taxon>
        <taxon>Zopfiaceae</taxon>
        <taxon>Zopfia</taxon>
    </lineage>
</organism>
<gene>
    <name evidence="1" type="ORF">K469DRAFT_688585</name>
</gene>
<dbReference type="Proteomes" id="UP000800200">
    <property type="component" value="Unassembled WGS sequence"/>
</dbReference>
<protein>
    <recommendedName>
        <fullName evidence="3">Heterokaryon incompatibility domain-containing protein</fullName>
    </recommendedName>
</protein>